<keyword evidence="1" id="KW-0175">Coiled coil</keyword>
<feature type="coiled-coil region" evidence="1">
    <location>
        <begin position="119"/>
        <end position="146"/>
    </location>
</feature>
<protein>
    <submittedName>
        <fullName evidence="3">Uncharacterized protein</fullName>
    </submittedName>
</protein>
<reference evidence="3" key="3">
    <citation type="submission" date="2025-09" db="UniProtKB">
        <authorList>
            <consortium name="Ensembl"/>
        </authorList>
    </citation>
    <scope>IDENTIFICATION</scope>
</reference>
<evidence type="ECO:0000313" key="3">
    <source>
        <dbReference type="Ensembl" id="ENSDCDP00010020841.1"/>
    </source>
</evidence>
<reference evidence="3" key="2">
    <citation type="submission" date="2025-08" db="UniProtKB">
        <authorList>
            <consortium name="Ensembl"/>
        </authorList>
    </citation>
    <scope>IDENTIFICATION</scope>
</reference>
<dbReference type="Ensembl" id="ENSDCDT00010022564.1">
    <property type="protein sequence ID" value="ENSDCDP00010020841.1"/>
    <property type="gene ID" value="ENSDCDG00010009905.1"/>
</dbReference>
<keyword evidence="4" id="KW-1185">Reference proteome</keyword>
<dbReference type="Proteomes" id="UP000694580">
    <property type="component" value="Chromosome 5"/>
</dbReference>
<reference evidence="3 4" key="1">
    <citation type="submission" date="2020-06" db="EMBL/GenBank/DDBJ databases">
        <authorList>
            <consortium name="Wellcome Sanger Institute Data Sharing"/>
        </authorList>
    </citation>
    <scope>NUCLEOTIDE SEQUENCE [LARGE SCALE GENOMIC DNA]</scope>
</reference>
<feature type="region of interest" description="Disordered" evidence="2">
    <location>
        <begin position="1"/>
        <end position="51"/>
    </location>
</feature>
<proteinExistence type="predicted"/>
<accession>A0AAY4BL87</accession>
<feature type="compositionally biased region" description="Basic and acidic residues" evidence="2">
    <location>
        <begin position="9"/>
        <end position="21"/>
    </location>
</feature>
<evidence type="ECO:0000256" key="2">
    <source>
        <dbReference type="SAM" id="MobiDB-lite"/>
    </source>
</evidence>
<dbReference type="GeneTree" id="ENSGT00940000171777"/>
<feature type="coiled-coil region" evidence="1">
    <location>
        <begin position="222"/>
        <end position="256"/>
    </location>
</feature>
<name>A0AAY4BL87_9TELE</name>
<dbReference type="AlphaFoldDB" id="A0AAY4BL87"/>
<feature type="region of interest" description="Disordered" evidence="2">
    <location>
        <begin position="257"/>
        <end position="311"/>
    </location>
</feature>
<evidence type="ECO:0000313" key="4">
    <source>
        <dbReference type="Proteomes" id="UP000694580"/>
    </source>
</evidence>
<sequence length="311" mass="34680">MPRNKSKATARDEGVAGREAEPPSAIPAGRQLDRTPPPRHTSAKAARTSQECEFPLKDKIKSERLSLLSPYLDCAERRSVRRSSATSATAKMWEADNDTFVQGMEGYEWTAADLEFVNLVRKKTQLQQIQKQLAELEQTLKAEGLKRDKSVATRESTRGELLKMPSSDQLLQLSRDVLSRHHNSSELENLDPKSLLGRTKLEDVRRAITEEAAHVAELDGKVANAQKLRDQEELSLKELEKRVLVVKTTVESLKNSLADSKSVASKKEASAVKKPSARKAPKVPEEETVVVRRSSRIAQKQANKRGKEAVK</sequence>
<evidence type="ECO:0000256" key="1">
    <source>
        <dbReference type="SAM" id="Coils"/>
    </source>
</evidence>
<gene>
    <name evidence="3" type="primary">si:dkeyp-34c12.1</name>
</gene>
<organism evidence="3 4">
    <name type="scientific">Denticeps clupeoides</name>
    <name type="common">denticle herring</name>
    <dbReference type="NCBI Taxonomy" id="299321"/>
    <lineage>
        <taxon>Eukaryota</taxon>
        <taxon>Metazoa</taxon>
        <taxon>Chordata</taxon>
        <taxon>Craniata</taxon>
        <taxon>Vertebrata</taxon>
        <taxon>Euteleostomi</taxon>
        <taxon>Actinopterygii</taxon>
        <taxon>Neopterygii</taxon>
        <taxon>Teleostei</taxon>
        <taxon>Clupei</taxon>
        <taxon>Clupeiformes</taxon>
        <taxon>Denticipitoidei</taxon>
        <taxon>Denticipitidae</taxon>
        <taxon>Denticeps</taxon>
    </lineage>
</organism>